<reference evidence="2 3" key="1">
    <citation type="submission" date="2014-03" db="EMBL/GenBank/DDBJ databases">
        <title>Bradyrhizobium valentinum sp. nov., isolated from effective nodules of Lupinus mariae-josephae, a lupine endemic of basic-lime soils in Eastern Spain.</title>
        <authorList>
            <person name="Duran D."/>
            <person name="Rey L."/>
            <person name="Navarro A."/>
            <person name="Busquets A."/>
            <person name="Imperial J."/>
            <person name="Ruiz-Argueso T."/>
        </authorList>
    </citation>
    <scope>NUCLEOTIDE SEQUENCE [LARGE SCALE GENOMIC DNA]</scope>
    <source>
        <strain evidence="2 3">LmjM3</strain>
    </source>
</reference>
<feature type="region of interest" description="Disordered" evidence="1">
    <location>
        <begin position="87"/>
        <end position="111"/>
    </location>
</feature>
<protein>
    <submittedName>
        <fullName evidence="2">Uncharacterized protein</fullName>
    </submittedName>
</protein>
<accession>A0A0R3KF82</accession>
<comment type="caution">
    <text evidence="2">The sequence shown here is derived from an EMBL/GenBank/DDBJ whole genome shotgun (WGS) entry which is preliminary data.</text>
</comment>
<dbReference type="EMBL" id="LLXX01000066">
    <property type="protein sequence ID" value="KRR09311.1"/>
    <property type="molecule type" value="Genomic_DNA"/>
</dbReference>
<keyword evidence="3" id="KW-1185">Reference proteome</keyword>
<evidence type="ECO:0000256" key="1">
    <source>
        <dbReference type="SAM" id="MobiDB-lite"/>
    </source>
</evidence>
<name>A0A0R3KF82_9BRAD</name>
<organism evidence="2 3">
    <name type="scientific">Bradyrhizobium valentinum</name>
    <dbReference type="NCBI Taxonomy" id="1518501"/>
    <lineage>
        <taxon>Bacteria</taxon>
        <taxon>Pseudomonadati</taxon>
        <taxon>Pseudomonadota</taxon>
        <taxon>Alphaproteobacteria</taxon>
        <taxon>Hyphomicrobiales</taxon>
        <taxon>Nitrobacteraceae</taxon>
        <taxon>Bradyrhizobium</taxon>
    </lineage>
</organism>
<dbReference type="AlphaFoldDB" id="A0A0R3KF82"/>
<gene>
    <name evidence="2" type="ORF">CP49_21065</name>
</gene>
<proteinExistence type="predicted"/>
<sequence>MARLVMARHAMARPVTAWVRAPPKPGPYRGLPPATGGCCELGPFAGGRGWLGLHWTGFDILPNQILIEIWGFRQRLSNRLLRAGPQQTFAGAGNGPGGRSRRSQIIVPTQM</sequence>
<dbReference type="Proteomes" id="UP000051913">
    <property type="component" value="Unassembled WGS sequence"/>
</dbReference>
<evidence type="ECO:0000313" key="2">
    <source>
        <dbReference type="EMBL" id="KRR09311.1"/>
    </source>
</evidence>
<evidence type="ECO:0000313" key="3">
    <source>
        <dbReference type="Proteomes" id="UP000051913"/>
    </source>
</evidence>